<keyword evidence="2" id="KW-1185">Reference proteome</keyword>
<name>A0AAV0AG12_PHAPC</name>
<dbReference type="EMBL" id="CALTRL010000014">
    <property type="protein sequence ID" value="CAH7665939.1"/>
    <property type="molecule type" value="Genomic_DNA"/>
</dbReference>
<comment type="caution">
    <text evidence="1">The sequence shown here is derived from an EMBL/GenBank/DDBJ whole genome shotgun (WGS) entry which is preliminary data.</text>
</comment>
<protein>
    <submittedName>
        <fullName evidence="1">Uncharacterized protein</fullName>
    </submittedName>
</protein>
<reference evidence="1" key="1">
    <citation type="submission" date="2022-06" db="EMBL/GenBank/DDBJ databases">
        <authorList>
            <consortium name="SYNGENTA / RWTH Aachen University"/>
        </authorList>
    </citation>
    <scope>NUCLEOTIDE SEQUENCE</scope>
</reference>
<organism evidence="1 2">
    <name type="scientific">Phakopsora pachyrhizi</name>
    <name type="common">Asian soybean rust disease fungus</name>
    <dbReference type="NCBI Taxonomy" id="170000"/>
    <lineage>
        <taxon>Eukaryota</taxon>
        <taxon>Fungi</taxon>
        <taxon>Dikarya</taxon>
        <taxon>Basidiomycota</taxon>
        <taxon>Pucciniomycotina</taxon>
        <taxon>Pucciniomycetes</taxon>
        <taxon>Pucciniales</taxon>
        <taxon>Phakopsoraceae</taxon>
        <taxon>Phakopsora</taxon>
    </lineage>
</organism>
<dbReference type="AlphaFoldDB" id="A0AAV0AG12"/>
<accession>A0AAV0AG12</accession>
<gene>
    <name evidence="1" type="ORF">PPACK8108_LOCUS237</name>
</gene>
<proteinExistence type="predicted"/>
<evidence type="ECO:0000313" key="1">
    <source>
        <dbReference type="EMBL" id="CAH7665939.1"/>
    </source>
</evidence>
<sequence length="75" mass="8210">MIGCLIAGCTCTLMSRKTYNHIQVVLGLCDVQLPSWKTMTHCKKYTSLSVIGNPMTTVSIQGLLKQVSCIIFTVS</sequence>
<dbReference type="Proteomes" id="UP001153365">
    <property type="component" value="Unassembled WGS sequence"/>
</dbReference>
<evidence type="ECO:0000313" key="2">
    <source>
        <dbReference type="Proteomes" id="UP001153365"/>
    </source>
</evidence>